<reference evidence="1" key="1">
    <citation type="submission" date="2020-06" db="EMBL/GenBank/DDBJ databases">
        <authorList>
            <person name="Onetto C."/>
        </authorList>
    </citation>
    <scope>NUCLEOTIDE SEQUENCE</scope>
</reference>
<organism evidence="1 2">
    <name type="scientific">Aureobasidium vineae</name>
    <dbReference type="NCBI Taxonomy" id="2773715"/>
    <lineage>
        <taxon>Eukaryota</taxon>
        <taxon>Fungi</taxon>
        <taxon>Dikarya</taxon>
        <taxon>Ascomycota</taxon>
        <taxon>Pezizomycotina</taxon>
        <taxon>Dothideomycetes</taxon>
        <taxon>Dothideomycetidae</taxon>
        <taxon>Dothideales</taxon>
        <taxon>Saccotheciaceae</taxon>
        <taxon>Aureobasidium</taxon>
    </lineage>
</organism>
<dbReference type="AlphaFoldDB" id="A0A9N8J8X3"/>
<dbReference type="Proteomes" id="UP000716446">
    <property type="component" value="Unassembled WGS sequence"/>
</dbReference>
<dbReference type="EMBL" id="CAIJEN010000002">
    <property type="protein sequence ID" value="CAD0083009.1"/>
    <property type="molecule type" value="Genomic_DNA"/>
</dbReference>
<evidence type="ECO:0000313" key="1">
    <source>
        <dbReference type="EMBL" id="CAD0083009.1"/>
    </source>
</evidence>
<evidence type="ECO:0000313" key="2">
    <source>
        <dbReference type="Proteomes" id="UP000716446"/>
    </source>
</evidence>
<sequence>MSTTTNPASSSSSVTVINRFTYEDASTNDTATNATTFTPNKPFYLQSLCTSGLQISGLYAALISTNSNPALQFTTSASLASRFYLSTSGYLYVMPSSSTPWTSFSDEMLMANIDQGATDMDFFFNEEAEIAAMGAEKAKCGVDDDDGVLQLL</sequence>
<protein>
    <submittedName>
        <fullName evidence="1">Uncharacterized protein</fullName>
    </submittedName>
</protein>
<comment type="caution">
    <text evidence="1">The sequence shown here is derived from an EMBL/GenBank/DDBJ whole genome shotgun (WGS) entry which is preliminary data.</text>
</comment>
<keyword evidence="2" id="KW-1185">Reference proteome</keyword>
<accession>A0A9N8J8X3</accession>
<gene>
    <name evidence="1" type="ORF">AWRI4619_LOCUS1576</name>
</gene>
<proteinExistence type="predicted"/>
<name>A0A9N8J8X3_9PEZI</name>